<keyword evidence="1 3" id="KW-0378">Hydrolase</keyword>
<dbReference type="PROSITE" id="PS50263">
    <property type="entry name" value="CN_HYDROLASE"/>
    <property type="match status" value="1"/>
</dbReference>
<dbReference type="InterPro" id="IPR036526">
    <property type="entry name" value="C-N_Hydrolase_sf"/>
</dbReference>
<dbReference type="Proteomes" id="UP001178354">
    <property type="component" value="Unassembled WGS sequence"/>
</dbReference>
<evidence type="ECO:0000256" key="1">
    <source>
        <dbReference type="ARBA" id="ARBA00022801"/>
    </source>
</evidence>
<dbReference type="InterPro" id="IPR003010">
    <property type="entry name" value="C-N_Hydrolase"/>
</dbReference>
<accession>A0AAW8B494</accession>
<dbReference type="RefSeq" id="WP_305171057.1">
    <property type="nucleotide sequence ID" value="NZ_JAUUUU010000007.1"/>
</dbReference>
<keyword evidence="4" id="KW-1185">Reference proteome</keyword>
<dbReference type="CDD" id="cd07573">
    <property type="entry name" value="CPA"/>
    <property type="match status" value="1"/>
</dbReference>
<dbReference type="PANTHER" id="PTHR43674">
    <property type="entry name" value="NITRILASE C965.09-RELATED"/>
    <property type="match status" value="1"/>
</dbReference>
<dbReference type="GO" id="GO:0050126">
    <property type="term" value="F:N-carbamoylputrescine amidase activity"/>
    <property type="evidence" value="ECO:0007669"/>
    <property type="project" value="TreeGrafter"/>
</dbReference>
<dbReference type="PANTHER" id="PTHR43674:SF2">
    <property type="entry name" value="BETA-UREIDOPROPIONASE"/>
    <property type="match status" value="1"/>
</dbReference>
<organism evidence="3 4">
    <name type="scientific">Porticoccus litoralis</name>
    <dbReference type="NCBI Taxonomy" id="434086"/>
    <lineage>
        <taxon>Bacteria</taxon>
        <taxon>Pseudomonadati</taxon>
        <taxon>Pseudomonadota</taxon>
        <taxon>Gammaproteobacteria</taxon>
        <taxon>Cellvibrionales</taxon>
        <taxon>Porticoccaceae</taxon>
        <taxon>Porticoccus</taxon>
    </lineage>
</organism>
<gene>
    <name evidence="3" type="ORF">Q8A57_10460</name>
</gene>
<dbReference type="FunFam" id="3.60.110.10:FF:000010">
    <property type="entry name" value="Carbon-nitrogen hydrolase"/>
    <property type="match status" value="1"/>
</dbReference>
<evidence type="ECO:0000313" key="3">
    <source>
        <dbReference type="EMBL" id="MDP1521391.1"/>
    </source>
</evidence>
<evidence type="ECO:0000313" key="4">
    <source>
        <dbReference type="Proteomes" id="UP001178354"/>
    </source>
</evidence>
<dbReference type="SUPFAM" id="SSF56317">
    <property type="entry name" value="Carbon-nitrogen hydrolase"/>
    <property type="match status" value="1"/>
</dbReference>
<sequence length="293" mass="32262">MTELTIGVVQHACGADIDANLQKTLEGIRATASQGANLVVLQELHRSLYFCQQENPNLFDLAETIPGPSTDTLGALAKELGVVIVSSLFERRAAGLYHNTAVVLDSDGSIAGKYRKMHIPDDPGYYEKFYFTPGDLGFTPIQTSVGKLGVLVCWDQWFPEAARLMAMAGADMLIYPTAIGWHPPDDDAEKQRQRDAWITIQRAHAVANGLPVISVNRIGHEADPNGGPGADFWGSSFVAGPQGEILWQADSESESFATVKVDLACGEDVRRIWPYLRDRRVDHYTDLTKLYRD</sequence>
<feature type="domain" description="CN hydrolase" evidence="2">
    <location>
        <begin position="4"/>
        <end position="263"/>
    </location>
</feature>
<name>A0AAW8B494_9GAMM</name>
<protein>
    <submittedName>
        <fullName evidence="3">Carbon-nitrogen hydrolase</fullName>
    </submittedName>
</protein>
<dbReference type="Pfam" id="PF00795">
    <property type="entry name" value="CN_hydrolase"/>
    <property type="match status" value="1"/>
</dbReference>
<comment type="caution">
    <text evidence="3">The sequence shown here is derived from an EMBL/GenBank/DDBJ whole genome shotgun (WGS) entry which is preliminary data.</text>
</comment>
<dbReference type="InterPro" id="IPR050345">
    <property type="entry name" value="Aliph_Amidase/BUP"/>
</dbReference>
<reference evidence="3" key="1">
    <citation type="journal article" date="2010" name="Int. J. Syst. Evol. Microbiol.">
        <title>Porticoccus litoralis gen. nov., sp. nov., a gammaproteobacterium isolated from the Yellow Sea.</title>
        <authorList>
            <person name="Oh H.M."/>
            <person name="Kim H."/>
            <person name="Kim K.M."/>
            <person name="Min G.S."/>
            <person name="Cho J.C."/>
        </authorList>
    </citation>
    <scope>NUCLEOTIDE SEQUENCE</scope>
    <source>
        <strain evidence="3">DSM 25064</strain>
    </source>
</reference>
<dbReference type="EMBL" id="JAUUUU010000007">
    <property type="protein sequence ID" value="MDP1521391.1"/>
    <property type="molecule type" value="Genomic_DNA"/>
</dbReference>
<reference evidence="3" key="2">
    <citation type="submission" date="2023-08" db="EMBL/GenBank/DDBJ databases">
        <authorList>
            <person name="Luo J."/>
        </authorList>
    </citation>
    <scope>NUCLEOTIDE SEQUENCE</scope>
    <source>
        <strain evidence="3">DSM 25064</strain>
    </source>
</reference>
<dbReference type="AlphaFoldDB" id="A0AAW8B494"/>
<dbReference type="Gene3D" id="3.60.110.10">
    <property type="entry name" value="Carbon-nitrogen hydrolase"/>
    <property type="match status" value="1"/>
</dbReference>
<dbReference type="GO" id="GO:0033388">
    <property type="term" value="P:putrescine biosynthetic process from arginine"/>
    <property type="evidence" value="ECO:0007669"/>
    <property type="project" value="TreeGrafter"/>
</dbReference>
<proteinExistence type="predicted"/>
<evidence type="ECO:0000259" key="2">
    <source>
        <dbReference type="PROSITE" id="PS50263"/>
    </source>
</evidence>